<evidence type="ECO:0000313" key="2">
    <source>
        <dbReference type="Proteomes" id="UP001500253"/>
    </source>
</evidence>
<gene>
    <name evidence="1" type="ORF">GCM10010246_22380</name>
</gene>
<accession>A0ABP5SS11</accession>
<keyword evidence="2" id="KW-1185">Reference proteome</keyword>
<proteinExistence type="predicted"/>
<protein>
    <recommendedName>
        <fullName evidence="3">Nitroreductase</fullName>
    </recommendedName>
</protein>
<evidence type="ECO:0008006" key="3">
    <source>
        <dbReference type="Google" id="ProtNLM"/>
    </source>
</evidence>
<organism evidence="1 2">
    <name type="scientific">Streptomyces cuspidosporus</name>
    <dbReference type="NCBI Taxonomy" id="66882"/>
    <lineage>
        <taxon>Bacteria</taxon>
        <taxon>Bacillati</taxon>
        <taxon>Actinomycetota</taxon>
        <taxon>Actinomycetes</taxon>
        <taxon>Kitasatosporales</taxon>
        <taxon>Streptomycetaceae</taxon>
        <taxon>Streptomyces</taxon>
    </lineage>
</organism>
<comment type="caution">
    <text evidence="1">The sequence shown here is derived from an EMBL/GenBank/DDBJ whole genome shotgun (WGS) entry which is preliminary data.</text>
</comment>
<dbReference type="Proteomes" id="UP001500253">
    <property type="component" value="Unassembled WGS sequence"/>
</dbReference>
<sequence length="358" mass="36003">MTGHRRGPVPLPPPPPPATVEHTLAAARRCVCGGVPRPATLRGWAAVLGHARGAGPFEARPGESPGLLGHVGDTLVTAGAGTPVPAGSYAYDPLGHRLLPRGADPARSYDGALALRPADGTGEAAERVRLVAAAAGLCAHRAPGDPHTLLLYARAASPATSPTPPRAHGPTAARVEEPAAARVDDALAALPARPPAYVTASAQPPTVRDLLTLLRRAAPTAPYRITVNSVAGLEPGVYRAGTGSGPLEPVWRGPTAPYAHVLTRGGHPAAAALAHAAAVVHLVGGGPPRAAEALRLRVAAFGAGLTAWCDAAPTPAAAAFLGLTPGGADVVCHITLGHAPPEPRLRVPVRFAVSGALP</sequence>
<dbReference type="EMBL" id="BAAASD010000006">
    <property type="protein sequence ID" value="GAA2337429.1"/>
    <property type="molecule type" value="Genomic_DNA"/>
</dbReference>
<dbReference type="RefSeq" id="WP_346174318.1">
    <property type="nucleotide sequence ID" value="NZ_BAAASD010000006.1"/>
</dbReference>
<reference evidence="2" key="1">
    <citation type="journal article" date="2019" name="Int. J. Syst. Evol. Microbiol.">
        <title>The Global Catalogue of Microorganisms (GCM) 10K type strain sequencing project: providing services to taxonomists for standard genome sequencing and annotation.</title>
        <authorList>
            <consortium name="The Broad Institute Genomics Platform"/>
            <consortium name="The Broad Institute Genome Sequencing Center for Infectious Disease"/>
            <person name="Wu L."/>
            <person name="Ma J."/>
        </authorList>
    </citation>
    <scope>NUCLEOTIDE SEQUENCE [LARGE SCALE GENOMIC DNA]</scope>
    <source>
        <strain evidence="2">JCM 4316</strain>
    </source>
</reference>
<name>A0ABP5SS11_9ACTN</name>
<evidence type="ECO:0000313" key="1">
    <source>
        <dbReference type="EMBL" id="GAA2337429.1"/>
    </source>
</evidence>